<dbReference type="EMBL" id="CAJOBP010005129">
    <property type="protein sequence ID" value="CAF4461159.1"/>
    <property type="molecule type" value="Genomic_DNA"/>
</dbReference>
<dbReference type="AlphaFoldDB" id="A0A820SSU4"/>
<accession>A0A820SSU4</accession>
<reference evidence="1" key="1">
    <citation type="submission" date="2021-02" db="EMBL/GenBank/DDBJ databases">
        <authorList>
            <person name="Nowell W R."/>
        </authorList>
    </citation>
    <scope>NUCLEOTIDE SEQUENCE</scope>
</reference>
<evidence type="ECO:0000313" key="2">
    <source>
        <dbReference type="Proteomes" id="UP000663873"/>
    </source>
</evidence>
<organism evidence="1 2">
    <name type="scientific">Rotaria socialis</name>
    <dbReference type="NCBI Taxonomy" id="392032"/>
    <lineage>
        <taxon>Eukaryota</taxon>
        <taxon>Metazoa</taxon>
        <taxon>Spiralia</taxon>
        <taxon>Gnathifera</taxon>
        <taxon>Rotifera</taxon>
        <taxon>Eurotatoria</taxon>
        <taxon>Bdelloidea</taxon>
        <taxon>Philodinida</taxon>
        <taxon>Philodinidae</taxon>
        <taxon>Rotaria</taxon>
    </lineage>
</organism>
<evidence type="ECO:0000313" key="1">
    <source>
        <dbReference type="EMBL" id="CAF4461159.1"/>
    </source>
</evidence>
<protein>
    <submittedName>
        <fullName evidence="1">Uncharacterized protein</fullName>
    </submittedName>
</protein>
<dbReference type="Proteomes" id="UP000663873">
    <property type="component" value="Unassembled WGS sequence"/>
</dbReference>
<comment type="caution">
    <text evidence="1">The sequence shown here is derived from an EMBL/GenBank/DDBJ whole genome shotgun (WGS) entry which is preliminary data.</text>
</comment>
<proteinExistence type="predicted"/>
<sequence>DQLRELPSLPSSNLFPAFPINIKYAISAGMMQSVIQDDNQDLVCLLIFIYLRSRKKKNCDGQFSLDRDNDRYQDGANQIIHQLLNHQQLEFMKTLIDAFHNKEMTKGTTTQLIVESFRVRRAYL</sequence>
<gene>
    <name evidence="1" type="ORF">UJA718_LOCUS23514</name>
</gene>
<feature type="non-terminal residue" evidence="1">
    <location>
        <position position="1"/>
    </location>
</feature>
<keyword evidence="2" id="KW-1185">Reference proteome</keyword>
<name>A0A820SSU4_9BILA</name>